<evidence type="ECO:0000259" key="1">
    <source>
        <dbReference type="PROSITE" id="PS50995"/>
    </source>
</evidence>
<dbReference type="EMBL" id="RBIR01000006">
    <property type="protein sequence ID" value="RKR18647.1"/>
    <property type="molecule type" value="Genomic_DNA"/>
</dbReference>
<dbReference type="RefSeq" id="WP_147429607.1">
    <property type="nucleotide sequence ID" value="NZ_RBIR01000006.1"/>
</dbReference>
<dbReference type="InterPro" id="IPR000835">
    <property type="entry name" value="HTH_MarR-typ"/>
</dbReference>
<dbReference type="InterPro" id="IPR036388">
    <property type="entry name" value="WH-like_DNA-bd_sf"/>
</dbReference>
<dbReference type="Proteomes" id="UP000276055">
    <property type="component" value="Unassembled WGS sequence"/>
</dbReference>
<name>A0A495ERI8_9MICC</name>
<dbReference type="GO" id="GO:0003700">
    <property type="term" value="F:DNA-binding transcription factor activity"/>
    <property type="evidence" value="ECO:0007669"/>
    <property type="project" value="InterPro"/>
</dbReference>
<evidence type="ECO:0000313" key="2">
    <source>
        <dbReference type="EMBL" id="RKR18647.1"/>
    </source>
</evidence>
<organism evidence="2 3">
    <name type="scientific">Arthrobacter oryzae</name>
    <dbReference type="NCBI Taxonomy" id="409290"/>
    <lineage>
        <taxon>Bacteria</taxon>
        <taxon>Bacillati</taxon>
        <taxon>Actinomycetota</taxon>
        <taxon>Actinomycetes</taxon>
        <taxon>Micrococcales</taxon>
        <taxon>Micrococcaceae</taxon>
        <taxon>Arthrobacter</taxon>
    </lineage>
</organism>
<sequence length="111" mass="12131">MELIPPEGLRLNELAERAAITKAGIGQFMNYLQHEGYVSLAADPSDKRAKVVTLTAAGSAAVDLSRQIIADTEERWSAALGAERYRELRRTLFDIASLSKEARKSPNTLAS</sequence>
<dbReference type="PANTHER" id="PTHR33164:SF43">
    <property type="entry name" value="HTH-TYPE TRANSCRIPTIONAL REPRESSOR YETL"/>
    <property type="match status" value="1"/>
</dbReference>
<dbReference type="PROSITE" id="PS50995">
    <property type="entry name" value="HTH_MARR_2"/>
    <property type="match status" value="1"/>
</dbReference>
<comment type="caution">
    <text evidence="2">The sequence shown here is derived from an EMBL/GenBank/DDBJ whole genome shotgun (WGS) entry which is preliminary data.</text>
</comment>
<reference evidence="2 3" key="1">
    <citation type="submission" date="2018-10" db="EMBL/GenBank/DDBJ databases">
        <title>Genomic Encyclopedia of Type Strains, Phase IV (KMG-IV): sequencing the most valuable type-strain genomes for metagenomic binning, comparative biology and taxonomic classification.</title>
        <authorList>
            <person name="Goeker M."/>
        </authorList>
    </citation>
    <scope>NUCLEOTIDE SEQUENCE [LARGE SCALE GENOMIC DNA]</scope>
    <source>
        <strain evidence="2 3">DSM 25586</strain>
    </source>
</reference>
<dbReference type="SUPFAM" id="SSF46785">
    <property type="entry name" value="Winged helix' DNA-binding domain"/>
    <property type="match status" value="1"/>
</dbReference>
<feature type="domain" description="HTH marR-type" evidence="1">
    <location>
        <begin position="1"/>
        <end position="97"/>
    </location>
</feature>
<dbReference type="GO" id="GO:0006950">
    <property type="term" value="P:response to stress"/>
    <property type="evidence" value="ECO:0007669"/>
    <property type="project" value="TreeGrafter"/>
</dbReference>
<protein>
    <recommendedName>
        <fullName evidence="1">HTH marR-type domain-containing protein</fullName>
    </recommendedName>
</protein>
<dbReference type="InterPro" id="IPR039422">
    <property type="entry name" value="MarR/SlyA-like"/>
</dbReference>
<gene>
    <name evidence="2" type="ORF">C8D78_2844</name>
</gene>
<accession>A0A495ERI8</accession>
<dbReference type="AlphaFoldDB" id="A0A495ERI8"/>
<dbReference type="Gene3D" id="1.10.10.10">
    <property type="entry name" value="Winged helix-like DNA-binding domain superfamily/Winged helix DNA-binding domain"/>
    <property type="match status" value="1"/>
</dbReference>
<evidence type="ECO:0000313" key="3">
    <source>
        <dbReference type="Proteomes" id="UP000276055"/>
    </source>
</evidence>
<dbReference type="OrthoDB" id="9815567at2"/>
<dbReference type="InterPro" id="IPR036390">
    <property type="entry name" value="WH_DNA-bd_sf"/>
</dbReference>
<proteinExistence type="predicted"/>
<dbReference type="PANTHER" id="PTHR33164">
    <property type="entry name" value="TRANSCRIPTIONAL REGULATOR, MARR FAMILY"/>
    <property type="match status" value="1"/>
</dbReference>